<evidence type="ECO:0000313" key="2">
    <source>
        <dbReference type="Proteomes" id="UP000509684"/>
    </source>
</evidence>
<accession>A0A7D5SDS7</accession>
<proteinExistence type="predicted"/>
<reference evidence="1 2" key="1">
    <citation type="journal article" date="2019" name="Microbiome">
        <title>Annotated bacterial chromosomes from frame-shift-corrected long-read metagenomic data.</title>
        <authorList>
            <person name="Arumugam K."/>
            <person name="Bagci C."/>
            <person name="Bessarab I."/>
            <person name="Beier S."/>
            <person name="Buchfink B."/>
            <person name="Gorska A."/>
            <person name="Qiu G."/>
            <person name="Huson D.H."/>
            <person name="Williams R.B.H."/>
        </authorList>
    </citation>
    <scope>NUCLEOTIDE SEQUENCE [LARGE SCALE GENOMIC DNA]</scope>
    <source>
        <strain evidence="1">SSA1</strain>
    </source>
</reference>
<dbReference type="KEGG" id="acog:HWD57_01420"/>
<dbReference type="Proteomes" id="UP000509684">
    <property type="component" value="Chromosome"/>
</dbReference>
<evidence type="ECO:0000313" key="1">
    <source>
        <dbReference type="EMBL" id="QLH52380.1"/>
    </source>
</evidence>
<dbReference type="AlphaFoldDB" id="A0A7D5SDS7"/>
<name>A0A7D5SDS7_9PROT</name>
<organism evidence="1 2">
    <name type="scientific">Candidatus Accumulibacter cognatus</name>
    <dbReference type="NCBI Taxonomy" id="2954383"/>
    <lineage>
        <taxon>Bacteria</taxon>
        <taxon>Pseudomonadati</taxon>
        <taxon>Pseudomonadota</taxon>
        <taxon>Betaproteobacteria</taxon>
        <taxon>Candidatus Accumulibacter</taxon>
    </lineage>
</organism>
<sequence length="44" mass="5199">MRKLIRTLHVKYARANPGTPPNIDRLFAPLEKNRTLRTWHVFAV</sequence>
<dbReference type="EMBL" id="CP058708">
    <property type="protein sequence ID" value="QLH52380.1"/>
    <property type="molecule type" value="Genomic_DNA"/>
</dbReference>
<gene>
    <name evidence="1" type="ORF">HWD57_01420</name>
</gene>
<protein>
    <submittedName>
        <fullName evidence="1">DUF2322 family protein</fullName>
    </submittedName>
</protein>